<comment type="caution">
    <text evidence="1">The sequence shown here is derived from an EMBL/GenBank/DDBJ whole genome shotgun (WGS) entry which is preliminary data.</text>
</comment>
<dbReference type="PANTHER" id="PTHR23271">
    <property type="entry name" value="HEPATOCELLULAR CARCINOMA-ASSOCIATED ANTIGEN 66"/>
    <property type="match status" value="1"/>
</dbReference>
<dbReference type="AlphaFoldDB" id="A0A8T0LH02"/>
<protein>
    <submittedName>
        <fullName evidence="1">Uncharacterized protein</fullName>
    </submittedName>
</protein>
<gene>
    <name evidence="1" type="ORF">HKW66_Vig0002680</name>
</gene>
<dbReference type="GO" id="GO:0000462">
    <property type="term" value="P:maturation of SSU-rRNA from tricistronic rRNA transcript (SSU-rRNA, 5.8S rRNA, LSU-rRNA)"/>
    <property type="evidence" value="ECO:0007669"/>
    <property type="project" value="InterPro"/>
</dbReference>
<dbReference type="GO" id="GO:0032040">
    <property type="term" value="C:small-subunit processome"/>
    <property type="evidence" value="ECO:0007669"/>
    <property type="project" value="TreeGrafter"/>
</dbReference>
<evidence type="ECO:0000313" key="1">
    <source>
        <dbReference type="EMBL" id="KAG2409603.1"/>
    </source>
</evidence>
<dbReference type="Gene3D" id="1.25.40.10">
    <property type="entry name" value="Tetratricopeptide repeat domain"/>
    <property type="match status" value="1"/>
</dbReference>
<dbReference type="SUPFAM" id="SSF48452">
    <property type="entry name" value="TPR-like"/>
    <property type="match status" value="1"/>
</dbReference>
<dbReference type="EMBL" id="JABFOF010000001">
    <property type="protein sequence ID" value="KAG2409603.1"/>
    <property type="molecule type" value="Genomic_DNA"/>
</dbReference>
<dbReference type="PANTHER" id="PTHR23271:SF1">
    <property type="entry name" value="U3 SMALL NUCLEOLAR RNA-ASSOCIATED PROTEIN 6 HOMOLOG"/>
    <property type="match status" value="1"/>
</dbReference>
<accession>A0A8T0LH02</accession>
<dbReference type="InterPro" id="IPR013949">
    <property type="entry name" value="Utp6"/>
</dbReference>
<dbReference type="GO" id="GO:0034388">
    <property type="term" value="C:Pwp2p-containing subcomplex of 90S preribosome"/>
    <property type="evidence" value="ECO:0007669"/>
    <property type="project" value="TreeGrafter"/>
</dbReference>
<reference evidence="1 2" key="1">
    <citation type="submission" date="2020-05" db="EMBL/GenBank/DDBJ databases">
        <title>Vigna angularis (adzuki bean) Var. LongXiaoDou No. 4 denovo assembly.</title>
        <authorList>
            <person name="Xiang H."/>
        </authorList>
    </citation>
    <scope>NUCLEOTIDE SEQUENCE [LARGE SCALE GENOMIC DNA]</scope>
    <source>
        <tissue evidence="1">Leaf</tissue>
    </source>
</reference>
<organism evidence="1 2">
    <name type="scientific">Phaseolus angularis</name>
    <name type="common">Azuki bean</name>
    <name type="synonym">Vigna angularis</name>
    <dbReference type="NCBI Taxonomy" id="3914"/>
    <lineage>
        <taxon>Eukaryota</taxon>
        <taxon>Viridiplantae</taxon>
        <taxon>Streptophyta</taxon>
        <taxon>Embryophyta</taxon>
        <taxon>Tracheophyta</taxon>
        <taxon>Spermatophyta</taxon>
        <taxon>Magnoliopsida</taxon>
        <taxon>eudicotyledons</taxon>
        <taxon>Gunneridae</taxon>
        <taxon>Pentapetalae</taxon>
        <taxon>rosids</taxon>
        <taxon>fabids</taxon>
        <taxon>Fabales</taxon>
        <taxon>Fabaceae</taxon>
        <taxon>Papilionoideae</taxon>
        <taxon>50 kb inversion clade</taxon>
        <taxon>NPAAA clade</taxon>
        <taxon>indigoferoid/millettioid clade</taxon>
        <taxon>Phaseoleae</taxon>
        <taxon>Vigna</taxon>
    </lineage>
</organism>
<dbReference type="InterPro" id="IPR011990">
    <property type="entry name" value="TPR-like_helical_dom_sf"/>
</dbReference>
<evidence type="ECO:0000313" key="2">
    <source>
        <dbReference type="Proteomes" id="UP000743370"/>
    </source>
</evidence>
<name>A0A8T0LH02_PHAAN</name>
<proteinExistence type="predicted"/>
<dbReference type="GO" id="GO:0030515">
    <property type="term" value="F:snoRNA binding"/>
    <property type="evidence" value="ECO:0007669"/>
    <property type="project" value="InterPro"/>
</dbReference>
<dbReference type="Proteomes" id="UP000743370">
    <property type="component" value="Unassembled WGS sequence"/>
</dbReference>
<sequence>MVDELDDLEQCGLFNRREIAKIDFLAYIEYETQLDALYELRKMSVAREFRNQGNKKLKKSKIRENGRMKTALTKVIRFHRKVSGVWIYAAAWEFDRNFNVVAARALMKEGLRVCPTSKDFWVEYLRVELTYLIIS</sequence>